<dbReference type="PANTHER" id="PTHR36306:SF1">
    <property type="entry name" value="ALPHA-AMYLASE-RELATED"/>
    <property type="match status" value="1"/>
</dbReference>
<feature type="domain" description="Glycoside hydrolase family 57 N-terminal" evidence="3">
    <location>
        <begin position="23"/>
        <end position="257"/>
    </location>
</feature>
<dbReference type="Gene3D" id="3.20.110.20">
    <property type="match status" value="1"/>
</dbReference>
<dbReference type="PANTHER" id="PTHR36306">
    <property type="entry name" value="ALPHA-AMYLASE-RELATED-RELATED"/>
    <property type="match status" value="1"/>
</dbReference>
<dbReference type="GeneID" id="41330088"/>
<dbReference type="SUPFAM" id="SSF88713">
    <property type="entry name" value="Glycoside hydrolase/deacetylase"/>
    <property type="match status" value="1"/>
</dbReference>
<proteinExistence type="inferred from homology"/>
<dbReference type="KEGG" id="psyt:DSAG12_02099"/>
<evidence type="ECO:0000259" key="3">
    <source>
        <dbReference type="Pfam" id="PF03065"/>
    </source>
</evidence>
<reference evidence="4 5" key="1">
    <citation type="journal article" date="2020" name="Nature">
        <title>Isolation of an archaeon at the prokaryote-eukaryote interface.</title>
        <authorList>
            <person name="Imachi H."/>
            <person name="Nobu M.K."/>
            <person name="Nakahara N."/>
            <person name="Morono Y."/>
            <person name="Ogawara M."/>
            <person name="Takaki Y."/>
            <person name="Takano Y."/>
            <person name="Uematsu K."/>
            <person name="Ikuta T."/>
            <person name="Ito M."/>
            <person name="Matsui Y."/>
            <person name="Miyazaki M."/>
            <person name="Murata K."/>
            <person name="Saito Y."/>
            <person name="Sakai S."/>
            <person name="Song C."/>
            <person name="Tasumi E."/>
            <person name="Yamanaka Y."/>
            <person name="Yamaguchi T."/>
            <person name="Kamagata Y."/>
            <person name="Tamaki H."/>
            <person name="Takai K."/>
        </authorList>
    </citation>
    <scope>NUCLEOTIDE SEQUENCE [LARGE SCALE GENOMIC DNA]</scope>
    <source>
        <strain evidence="4 5">MK-D1</strain>
    </source>
</reference>
<comment type="similarity">
    <text evidence="1">Belongs to the glycosyl hydrolase 57 family.</text>
</comment>
<dbReference type="AlphaFoldDB" id="A0A5B9DAL4"/>
<dbReference type="InterPro" id="IPR004300">
    <property type="entry name" value="Glyco_hydro_57_N"/>
</dbReference>
<dbReference type="GO" id="GO:0005975">
    <property type="term" value="P:carbohydrate metabolic process"/>
    <property type="evidence" value="ECO:0007669"/>
    <property type="project" value="InterPro"/>
</dbReference>
<dbReference type="OrthoDB" id="18576at2157"/>
<dbReference type="EMBL" id="CP042905">
    <property type="protein sequence ID" value="QEE16269.1"/>
    <property type="molecule type" value="Genomic_DNA"/>
</dbReference>
<organism evidence="4 5">
    <name type="scientific">Promethearchaeum syntrophicum</name>
    <dbReference type="NCBI Taxonomy" id="2594042"/>
    <lineage>
        <taxon>Archaea</taxon>
        <taxon>Promethearchaeati</taxon>
        <taxon>Promethearchaeota</taxon>
        <taxon>Promethearchaeia</taxon>
        <taxon>Promethearchaeales</taxon>
        <taxon>Promethearchaeaceae</taxon>
        <taxon>Promethearchaeum</taxon>
    </lineage>
</organism>
<evidence type="ECO:0000313" key="5">
    <source>
        <dbReference type="Proteomes" id="UP000321408"/>
    </source>
</evidence>
<dbReference type="InterPro" id="IPR052046">
    <property type="entry name" value="GH57_Enzymes"/>
</dbReference>
<keyword evidence="2" id="KW-0119">Carbohydrate metabolism</keyword>
<protein>
    <recommendedName>
        <fullName evidence="3">Glycoside hydrolase family 57 N-terminal domain-containing protein</fullName>
    </recommendedName>
</protein>
<evidence type="ECO:0000256" key="2">
    <source>
        <dbReference type="ARBA" id="ARBA00023277"/>
    </source>
</evidence>
<accession>A0A5B9DAL4</accession>
<dbReference type="Proteomes" id="UP000321408">
    <property type="component" value="Chromosome"/>
</dbReference>
<dbReference type="RefSeq" id="WP_147663147.1">
    <property type="nucleotide sequence ID" value="NZ_CP042905.2"/>
</dbReference>
<name>A0A5B9DAL4_9ARCH</name>
<dbReference type="InterPro" id="IPR011330">
    <property type="entry name" value="Glyco_hydro/deAcase_b/a-brl"/>
</dbReference>
<keyword evidence="5" id="KW-1185">Reference proteome</keyword>
<evidence type="ECO:0000256" key="1">
    <source>
        <dbReference type="ARBA" id="ARBA00006821"/>
    </source>
</evidence>
<dbReference type="Pfam" id="PF03065">
    <property type="entry name" value="Glyco_hydro_57"/>
    <property type="match status" value="1"/>
</dbReference>
<gene>
    <name evidence="4" type="ORF">DSAG12_02099</name>
</gene>
<sequence length="401" mass="46078">MVVYFAFLLHIYQPPVQIAPVIKQIVNESYRPILNALRDHPKAKISLNINATLTEQLDDYGYQDIIEGISTLASRGQIDFTGSGKFHPLLPLIPEPEVLRQIKINNETNRKYFGSIYNPKGFFPPEMAISEEIFPAIKKLGFDWVISSGIANSLPEFPSTFISQHEKNGLNLVFRDDMISIDCAFDKINTVEAFANRLKYKNQDHDYYVILAMDGETFGHHVKHAIKNFLIPLFKALPNRNDIKLCTVSEIIEKFPKGSKQIPKASSWSTMPYDLDRKVPFPLWFDPNNPLHLEQHRMIMYALTTVHLAEKYHNGMDNDQKHLYTNARSFLDRGIHSCQQWWASKRPWYSPDMIIRGLSEIILASVNAKRSIPSTSKDILQAMDLIFKDMLIAQNKIIESL</sequence>
<evidence type="ECO:0000313" key="4">
    <source>
        <dbReference type="EMBL" id="QEE16269.1"/>
    </source>
</evidence>
<dbReference type="GO" id="GO:0004134">
    <property type="term" value="F:4-alpha-glucanotransferase activity"/>
    <property type="evidence" value="ECO:0007669"/>
    <property type="project" value="UniProtKB-EC"/>
</dbReference>
<reference evidence="4 5" key="2">
    <citation type="journal article" date="2024" name="Int. J. Syst. Evol. Microbiol.">
        <title>Promethearchaeum syntrophicum gen. nov., sp. nov., an anaerobic, obligately syntrophic archaeon, the first isolate of the lineage 'Asgard' archaea, and proposal of the new archaeal phylum Promethearchaeota phyl. nov. and kingdom Promethearchaeati regn. nov.</title>
        <authorList>
            <person name="Imachi H."/>
            <person name="Nobu M.K."/>
            <person name="Kato S."/>
            <person name="Takaki Y."/>
            <person name="Miyazaki M."/>
            <person name="Miyata M."/>
            <person name="Ogawara M."/>
            <person name="Saito Y."/>
            <person name="Sakai S."/>
            <person name="Tahara Y.O."/>
            <person name="Takano Y."/>
            <person name="Tasumi E."/>
            <person name="Uematsu K."/>
            <person name="Yoshimura T."/>
            <person name="Itoh T."/>
            <person name="Ohkuma M."/>
            <person name="Takai K."/>
        </authorList>
    </citation>
    <scope>NUCLEOTIDE SEQUENCE [LARGE SCALE GENOMIC DNA]</scope>
    <source>
        <strain evidence="4 5">MK-D1</strain>
    </source>
</reference>